<proteinExistence type="predicted"/>
<gene>
    <name evidence="2" type="ORF">ADS77_06140</name>
</gene>
<feature type="domain" description="CRISPR system ring nuclease SSO2081-like" evidence="1">
    <location>
        <begin position="12"/>
        <end position="221"/>
    </location>
</feature>
<dbReference type="AlphaFoldDB" id="A0A0N1EZ00"/>
<dbReference type="STRING" id="187330.AMS58_03175"/>
<comment type="caution">
    <text evidence="2">The sequence shown here is derived from an EMBL/GenBank/DDBJ whole genome shotgun (WGS) entry which is preliminary data.</text>
</comment>
<dbReference type="InterPro" id="IPR019092">
    <property type="entry name" value="SSO2081-like_dom"/>
</dbReference>
<dbReference type="Pfam" id="PF09623">
    <property type="entry name" value="Cas_NE0113"/>
    <property type="match status" value="1"/>
</dbReference>
<dbReference type="Proteomes" id="UP000037848">
    <property type="component" value="Unassembled WGS sequence"/>
</dbReference>
<keyword evidence="3" id="KW-1185">Reference proteome</keyword>
<dbReference type="PATRIC" id="fig|187330.3.peg.3207"/>
<dbReference type="OrthoDB" id="9805822at2"/>
<name>A0A0N1EZ00_9GAMM</name>
<dbReference type="RefSeq" id="WP_054453425.1">
    <property type="nucleotide sequence ID" value="NZ_LHPH01000005.1"/>
</dbReference>
<organism evidence="2 3">
    <name type="scientific">Pseudoalteromonas porphyrae</name>
    <dbReference type="NCBI Taxonomy" id="187330"/>
    <lineage>
        <taxon>Bacteria</taxon>
        <taxon>Pseudomonadati</taxon>
        <taxon>Pseudomonadota</taxon>
        <taxon>Gammaproteobacteria</taxon>
        <taxon>Alteromonadales</taxon>
        <taxon>Pseudoalteromonadaceae</taxon>
        <taxon>Pseudoalteromonas</taxon>
    </lineage>
</organism>
<evidence type="ECO:0000259" key="1">
    <source>
        <dbReference type="Pfam" id="PF09623"/>
    </source>
</evidence>
<dbReference type="CDD" id="cd09741">
    <property type="entry name" value="Csx1_III-U"/>
    <property type="match status" value="1"/>
</dbReference>
<evidence type="ECO:0000313" key="2">
    <source>
        <dbReference type="EMBL" id="KPH64265.1"/>
    </source>
</evidence>
<sequence length="378" mass="42999">MKHILLIVTGASPQVLTETLFAIHEHGKQLPDEIFVITTKSTKAMLTDGLFEQGYLAKLIADYQLPNIKLPDENIWLIEDDKGQPINDAKSEIEQTYMADFITRKVFELTNKNDVSIHASIAGGRKTMAFYLGYAMSLLGREQDSLSHVFVNDEFEFVRDFYYPTPYDHIINGKNGTQVNCINAKVTLAEIPFVRMRQSIDETLIANMQSASFSQTVASLNSAHKKDLTLEVNAKAKTLTFAGIEIKLTAKETAFYLWLHQYSQSEHKKLIVGRKFEECTKHSIEYLTLLQQNSSDLRIFRDTFGVEPEDFRDGLHSNLKVMEKTFVQQTCSRIKSKINKLLPNELAKKIVIDSNNQSFETSYWLSATTHNIKINIAA</sequence>
<dbReference type="EMBL" id="LHPH01000005">
    <property type="protein sequence ID" value="KPH64265.1"/>
    <property type="molecule type" value="Genomic_DNA"/>
</dbReference>
<protein>
    <submittedName>
        <fullName evidence="2">CRISPR-associated protein</fullName>
    </submittedName>
</protein>
<dbReference type="InterPro" id="IPR013413">
    <property type="entry name" value="CRISPR-assoc_prot_NE0113"/>
</dbReference>
<accession>A0A0N1EZ00</accession>
<reference evidence="2 3" key="1">
    <citation type="submission" date="2015-08" db="EMBL/GenBank/DDBJ databases">
        <title>Draft Genome Sequence of Pseudoalteromonas porphyrae UCD-SED14.</title>
        <authorList>
            <person name="Coil D.A."/>
            <person name="Jospin G."/>
            <person name="Lee R.D."/>
            <person name="Eisen J.A."/>
        </authorList>
    </citation>
    <scope>NUCLEOTIDE SEQUENCE [LARGE SCALE GENOMIC DNA]</scope>
    <source>
        <strain evidence="2 3">UCD-SED14</strain>
    </source>
</reference>
<evidence type="ECO:0000313" key="3">
    <source>
        <dbReference type="Proteomes" id="UP000037848"/>
    </source>
</evidence>
<dbReference type="NCBIfam" id="TIGR02584">
    <property type="entry name" value="cas_NE0113"/>
    <property type="match status" value="1"/>
</dbReference>